<evidence type="ECO:0000313" key="8">
    <source>
        <dbReference type="EMBL" id="KAK6936356.1"/>
    </source>
</evidence>
<dbReference type="InterPro" id="IPR000058">
    <property type="entry name" value="Znf_AN1"/>
</dbReference>
<dbReference type="SMART" id="SM00259">
    <property type="entry name" value="ZnF_A20"/>
    <property type="match status" value="1"/>
</dbReference>
<proteinExistence type="predicted"/>
<dbReference type="PANTHER" id="PTHR10634:SF124">
    <property type="entry name" value="ZINC FINGER A20 AND AN1 DOMAIN-CONTAINING STRESS-ASSOCIATED PROTEIN 8-RELATED"/>
    <property type="match status" value="1"/>
</dbReference>
<protein>
    <submittedName>
        <fullName evidence="8">Zinc finger, AN1-type</fullName>
    </submittedName>
</protein>
<gene>
    <name evidence="8" type="ORF">RJ641_033386</name>
</gene>
<dbReference type="GO" id="GO:0003677">
    <property type="term" value="F:DNA binding"/>
    <property type="evidence" value="ECO:0007669"/>
    <property type="project" value="InterPro"/>
</dbReference>
<dbReference type="InterPro" id="IPR035896">
    <property type="entry name" value="AN1-like_Znf"/>
</dbReference>
<dbReference type="PROSITE" id="PS51039">
    <property type="entry name" value="ZF_AN1"/>
    <property type="match status" value="1"/>
</dbReference>
<evidence type="ECO:0000256" key="2">
    <source>
        <dbReference type="ARBA" id="ARBA00022723"/>
    </source>
</evidence>
<accession>A0AAN8VV57</accession>
<dbReference type="InterPro" id="IPR050652">
    <property type="entry name" value="AN1_A20_ZnFinger"/>
</dbReference>
<name>A0AAN8VV57_9MAGN</name>
<sequence length="158" mass="17242">MDSGEQLNNHNPNFAALSAYALSSSEDPPLCANGCGFFGSSTTQNLCSKCYKDFLLQEEKTKKDYDNEVEDNGKGISSLSVAESSVNGVNSKAKKNRCMGCNKRVGLTGFQCRCGGVFCGLHRYPEEHSCGFDHKANARKNLKIEDLACKGDKLQNRV</sequence>
<evidence type="ECO:0000256" key="4">
    <source>
        <dbReference type="ARBA" id="ARBA00022833"/>
    </source>
</evidence>
<dbReference type="EMBL" id="JBAMMX010000007">
    <property type="protein sequence ID" value="KAK6936356.1"/>
    <property type="molecule type" value="Genomic_DNA"/>
</dbReference>
<evidence type="ECO:0000256" key="3">
    <source>
        <dbReference type="ARBA" id="ARBA00022771"/>
    </source>
</evidence>
<dbReference type="AlphaFoldDB" id="A0AAN8VV57"/>
<dbReference type="SUPFAM" id="SSF57716">
    <property type="entry name" value="Glucocorticoid receptor-like (DNA-binding domain)"/>
    <property type="match status" value="1"/>
</dbReference>
<dbReference type="Gene3D" id="4.10.1110.10">
    <property type="entry name" value="AN1-like Zinc finger"/>
    <property type="match status" value="1"/>
</dbReference>
<evidence type="ECO:0000256" key="1">
    <source>
        <dbReference type="ARBA" id="ARBA00003732"/>
    </source>
</evidence>
<dbReference type="GO" id="GO:0008270">
    <property type="term" value="F:zinc ion binding"/>
    <property type="evidence" value="ECO:0007669"/>
    <property type="project" value="UniProtKB-KW"/>
</dbReference>
<feature type="domain" description="A20-type" evidence="6">
    <location>
        <begin position="25"/>
        <end position="59"/>
    </location>
</feature>
<dbReference type="PROSITE" id="PS51036">
    <property type="entry name" value="ZF_A20"/>
    <property type="match status" value="1"/>
</dbReference>
<dbReference type="Pfam" id="PF01754">
    <property type="entry name" value="zf-A20"/>
    <property type="match status" value="1"/>
</dbReference>
<evidence type="ECO:0000256" key="5">
    <source>
        <dbReference type="PROSITE-ProRule" id="PRU00449"/>
    </source>
</evidence>
<keyword evidence="9" id="KW-1185">Reference proteome</keyword>
<dbReference type="PANTHER" id="PTHR10634">
    <property type="entry name" value="AN1-TYPE ZINC FINGER PROTEIN"/>
    <property type="match status" value="1"/>
</dbReference>
<dbReference type="Proteomes" id="UP001370490">
    <property type="component" value="Unassembled WGS sequence"/>
</dbReference>
<keyword evidence="2" id="KW-0479">Metal-binding</keyword>
<dbReference type="SUPFAM" id="SSF118310">
    <property type="entry name" value="AN1-like Zinc finger"/>
    <property type="match status" value="1"/>
</dbReference>
<dbReference type="InterPro" id="IPR002653">
    <property type="entry name" value="Znf_A20"/>
</dbReference>
<keyword evidence="4" id="KW-0862">Zinc</keyword>
<dbReference type="Gene3D" id="1.20.5.4770">
    <property type="match status" value="1"/>
</dbReference>
<dbReference type="Pfam" id="PF01428">
    <property type="entry name" value="zf-AN1"/>
    <property type="match status" value="1"/>
</dbReference>
<reference evidence="8 9" key="1">
    <citation type="submission" date="2023-12" db="EMBL/GenBank/DDBJ databases">
        <title>A high-quality genome assembly for Dillenia turbinata (Dilleniales).</title>
        <authorList>
            <person name="Chanderbali A."/>
        </authorList>
    </citation>
    <scope>NUCLEOTIDE SEQUENCE [LARGE SCALE GENOMIC DNA]</scope>
    <source>
        <strain evidence="8">LSX21</strain>
        <tissue evidence="8">Leaf</tissue>
    </source>
</reference>
<comment type="caution">
    <text evidence="8">The sequence shown here is derived from an EMBL/GenBank/DDBJ whole genome shotgun (WGS) entry which is preliminary data.</text>
</comment>
<feature type="domain" description="AN1-type" evidence="7">
    <location>
        <begin position="92"/>
        <end position="138"/>
    </location>
</feature>
<organism evidence="8 9">
    <name type="scientific">Dillenia turbinata</name>
    <dbReference type="NCBI Taxonomy" id="194707"/>
    <lineage>
        <taxon>Eukaryota</taxon>
        <taxon>Viridiplantae</taxon>
        <taxon>Streptophyta</taxon>
        <taxon>Embryophyta</taxon>
        <taxon>Tracheophyta</taxon>
        <taxon>Spermatophyta</taxon>
        <taxon>Magnoliopsida</taxon>
        <taxon>eudicotyledons</taxon>
        <taxon>Gunneridae</taxon>
        <taxon>Pentapetalae</taxon>
        <taxon>Dilleniales</taxon>
        <taxon>Dilleniaceae</taxon>
        <taxon>Dillenia</taxon>
    </lineage>
</organism>
<dbReference type="SMART" id="SM00154">
    <property type="entry name" value="ZnF_AN1"/>
    <property type="match status" value="1"/>
</dbReference>
<comment type="function">
    <text evidence="1">May be involved in environmental stress response.</text>
</comment>
<evidence type="ECO:0000259" key="7">
    <source>
        <dbReference type="PROSITE" id="PS51039"/>
    </source>
</evidence>
<evidence type="ECO:0000259" key="6">
    <source>
        <dbReference type="PROSITE" id="PS51036"/>
    </source>
</evidence>
<keyword evidence="3 5" id="KW-0863">Zinc-finger</keyword>
<evidence type="ECO:0000313" key="9">
    <source>
        <dbReference type="Proteomes" id="UP001370490"/>
    </source>
</evidence>